<name>A0A0E9W8W9_ANGAN</name>
<evidence type="ECO:0000313" key="1">
    <source>
        <dbReference type="EMBL" id="JAH86787.1"/>
    </source>
</evidence>
<accession>A0A0E9W8W9</accession>
<sequence length="39" mass="4467">MLKISLFVNVTSFLVKNLGNEIMNVRLQGNWSAAVLFWL</sequence>
<reference evidence="1" key="2">
    <citation type="journal article" date="2015" name="Fish Shellfish Immunol.">
        <title>Early steps in the European eel (Anguilla anguilla)-Vibrio vulnificus interaction in the gills: Role of the RtxA13 toxin.</title>
        <authorList>
            <person name="Callol A."/>
            <person name="Pajuelo D."/>
            <person name="Ebbesson L."/>
            <person name="Teles M."/>
            <person name="MacKenzie S."/>
            <person name="Amaro C."/>
        </authorList>
    </citation>
    <scope>NUCLEOTIDE SEQUENCE</scope>
</reference>
<dbReference type="EMBL" id="GBXM01021790">
    <property type="protein sequence ID" value="JAH86787.1"/>
    <property type="molecule type" value="Transcribed_RNA"/>
</dbReference>
<organism evidence="1">
    <name type="scientific">Anguilla anguilla</name>
    <name type="common">European freshwater eel</name>
    <name type="synonym">Muraena anguilla</name>
    <dbReference type="NCBI Taxonomy" id="7936"/>
    <lineage>
        <taxon>Eukaryota</taxon>
        <taxon>Metazoa</taxon>
        <taxon>Chordata</taxon>
        <taxon>Craniata</taxon>
        <taxon>Vertebrata</taxon>
        <taxon>Euteleostomi</taxon>
        <taxon>Actinopterygii</taxon>
        <taxon>Neopterygii</taxon>
        <taxon>Teleostei</taxon>
        <taxon>Anguilliformes</taxon>
        <taxon>Anguillidae</taxon>
        <taxon>Anguilla</taxon>
    </lineage>
</organism>
<proteinExistence type="predicted"/>
<protein>
    <submittedName>
        <fullName evidence="1">Uncharacterized protein</fullName>
    </submittedName>
</protein>
<reference evidence="1" key="1">
    <citation type="submission" date="2014-11" db="EMBL/GenBank/DDBJ databases">
        <authorList>
            <person name="Amaro Gonzalez C."/>
        </authorList>
    </citation>
    <scope>NUCLEOTIDE SEQUENCE</scope>
</reference>
<dbReference type="AlphaFoldDB" id="A0A0E9W8W9"/>